<feature type="domain" description="Coenzyme F420:L-glutamate ligase-like" evidence="1">
    <location>
        <begin position="24"/>
        <end position="175"/>
    </location>
</feature>
<dbReference type="Gene3D" id="3.30.1330.100">
    <property type="entry name" value="CofE-like"/>
    <property type="match status" value="1"/>
</dbReference>
<dbReference type="Pfam" id="PF01996">
    <property type="entry name" value="F420_ligase"/>
    <property type="match status" value="1"/>
</dbReference>
<dbReference type="RefSeq" id="WP_091348608.1">
    <property type="nucleotide sequence ID" value="NZ_FOIF01000004.1"/>
</dbReference>
<dbReference type="AlphaFoldDB" id="A0A1H9YMK4"/>
<dbReference type="STRING" id="1120990.SAMN03080614_100411"/>
<keyword evidence="2" id="KW-0436">Ligase</keyword>
<reference evidence="3" key="1">
    <citation type="submission" date="2016-10" db="EMBL/GenBank/DDBJ databases">
        <authorList>
            <person name="Varghese N."/>
            <person name="Submissions S."/>
        </authorList>
    </citation>
    <scope>NUCLEOTIDE SEQUENCE [LARGE SCALE GENOMIC DNA]</scope>
    <source>
        <strain evidence="3">DSM 13577</strain>
    </source>
</reference>
<organism evidence="2 3">
    <name type="scientific">Anaerobranca gottschalkii DSM 13577</name>
    <dbReference type="NCBI Taxonomy" id="1120990"/>
    <lineage>
        <taxon>Bacteria</taxon>
        <taxon>Bacillati</taxon>
        <taxon>Bacillota</taxon>
        <taxon>Clostridia</taxon>
        <taxon>Eubacteriales</taxon>
        <taxon>Proteinivoracaceae</taxon>
        <taxon>Anaerobranca</taxon>
    </lineage>
</organism>
<dbReference type="GO" id="GO:0016874">
    <property type="term" value="F:ligase activity"/>
    <property type="evidence" value="ECO:0007669"/>
    <property type="project" value="UniProtKB-KW"/>
</dbReference>
<protein>
    <submittedName>
        <fullName evidence="2">F420-0:Gamma-glutamyl ligase</fullName>
    </submittedName>
</protein>
<dbReference type="EMBL" id="FOIF01000004">
    <property type="protein sequence ID" value="SES70283.1"/>
    <property type="molecule type" value="Genomic_DNA"/>
</dbReference>
<evidence type="ECO:0000313" key="3">
    <source>
        <dbReference type="Proteomes" id="UP000243819"/>
    </source>
</evidence>
<keyword evidence="3" id="KW-1185">Reference proteome</keyword>
<gene>
    <name evidence="2" type="ORF">SAMN03080614_100411</name>
</gene>
<name>A0A1H9YMK4_9FIRM</name>
<evidence type="ECO:0000259" key="1">
    <source>
        <dbReference type="Pfam" id="PF01996"/>
    </source>
</evidence>
<sequence length="239" mass="27077">MLKANEGKALYREIDGKNYARYAIKTHFITLGEDLDKVIEEYVIPYYQKGDIITLSEKIVALSQGDIIYKKDVKVTLLAKLLSKFVVKNKHCTGLRNEYKMQVAIDIVGPVKILFAAIIAAICKIFRIKGVFYKIIGNGISNLDGFNDEAYDYYADKGIFAPKNPEKVCQKIKEKYDIDSMIVDANDLGVEILASNKEIQDKEDLVRKLLKDNPAGQDREQTPIILIREYAEREVSTSA</sequence>
<dbReference type="Proteomes" id="UP000243819">
    <property type="component" value="Unassembled WGS sequence"/>
</dbReference>
<dbReference type="InterPro" id="IPR002847">
    <property type="entry name" value="F420-0_gamma-glut_ligase-dom"/>
</dbReference>
<evidence type="ECO:0000313" key="2">
    <source>
        <dbReference type="EMBL" id="SES70283.1"/>
    </source>
</evidence>
<dbReference type="SUPFAM" id="SSF144010">
    <property type="entry name" value="CofE-like"/>
    <property type="match status" value="1"/>
</dbReference>
<dbReference type="OrthoDB" id="9763290at2"/>
<proteinExistence type="predicted"/>
<accession>A0A1H9YMK4</accession>